<dbReference type="GO" id="GO:0046872">
    <property type="term" value="F:metal ion binding"/>
    <property type="evidence" value="ECO:0007669"/>
    <property type="project" value="UniProtKB-KW"/>
</dbReference>
<dbReference type="Pfam" id="PF00067">
    <property type="entry name" value="p450"/>
    <property type="match status" value="1"/>
</dbReference>
<organism evidence="8 9">
    <name type="scientific">Riccia fluitans</name>
    <dbReference type="NCBI Taxonomy" id="41844"/>
    <lineage>
        <taxon>Eukaryota</taxon>
        <taxon>Viridiplantae</taxon>
        <taxon>Streptophyta</taxon>
        <taxon>Embryophyta</taxon>
        <taxon>Marchantiophyta</taxon>
        <taxon>Marchantiopsida</taxon>
        <taxon>Marchantiidae</taxon>
        <taxon>Marchantiales</taxon>
        <taxon>Ricciaceae</taxon>
        <taxon>Riccia</taxon>
    </lineage>
</organism>
<dbReference type="PANTHER" id="PTHR47944:SF4">
    <property type="entry name" value="OS09G0441700 PROTEIN"/>
    <property type="match status" value="1"/>
</dbReference>
<keyword evidence="3 6" id="KW-0560">Oxidoreductase</keyword>
<dbReference type="InterPro" id="IPR036396">
    <property type="entry name" value="Cyt_P450_sf"/>
</dbReference>
<dbReference type="GO" id="GO:0004497">
    <property type="term" value="F:monooxygenase activity"/>
    <property type="evidence" value="ECO:0007669"/>
    <property type="project" value="UniProtKB-KW"/>
</dbReference>
<evidence type="ECO:0000256" key="5">
    <source>
        <dbReference type="PIRSR" id="PIRSR602401-1"/>
    </source>
</evidence>
<dbReference type="CDD" id="cd20618">
    <property type="entry name" value="CYP71_clan"/>
    <property type="match status" value="1"/>
</dbReference>
<reference evidence="8 9" key="1">
    <citation type="submission" date="2024-09" db="EMBL/GenBank/DDBJ databases">
        <title>Chromosome-scale assembly of Riccia fluitans.</title>
        <authorList>
            <person name="Paukszto L."/>
            <person name="Sawicki J."/>
            <person name="Karawczyk K."/>
            <person name="Piernik-Szablinska J."/>
            <person name="Szczecinska M."/>
            <person name="Mazdziarz M."/>
        </authorList>
    </citation>
    <scope>NUCLEOTIDE SEQUENCE [LARGE SCALE GENOMIC DNA]</scope>
    <source>
        <strain evidence="8">Rf_01</strain>
        <tissue evidence="8">Aerial parts of the thallus</tissue>
    </source>
</reference>
<protein>
    <recommendedName>
        <fullName evidence="10">Cytochrome P450</fullName>
    </recommendedName>
</protein>
<dbReference type="SUPFAM" id="SSF48264">
    <property type="entry name" value="Cytochrome P450"/>
    <property type="match status" value="1"/>
</dbReference>
<evidence type="ECO:0000256" key="1">
    <source>
        <dbReference type="ARBA" id="ARBA00010617"/>
    </source>
</evidence>
<name>A0ABD1YBE3_9MARC</name>
<dbReference type="AlphaFoldDB" id="A0ABD1YBE3"/>
<dbReference type="Gene3D" id="1.10.630.10">
    <property type="entry name" value="Cytochrome P450"/>
    <property type="match status" value="1"/>
</dbReference>
<keyword evidence="6" id="KW-0503">Monooxygenase</keyword>
<dbReference type="GO" id="GO:0044550">
    <property type="term" value="P:secondary metabolite biosynthetic process"/>
    <property type="evidence" value="ECO:0007669"/>
    <property type="project" value="UniProtKB-ARBA"/>
</dbReference>
<comment type="cofactor">
    <cofactor evidence="5">
        <name>heme</name>
        <dbReference type="ChEBI" id="CHEBI:30413"/>
    </cofactor>
</comment>
<dbReference type="PROSITE" id="PS00086">
    <property type="entry name" value="CYTOCHROME_P450"/>
    <property type="match status" value="1"/>
</dbReference>
<keyword evidence="7" id="KW-0812">Transmembrane</keyword>
<dbReference type="InterPro" id="IPR001128">
    <property type="entry name" value="Cyt_P450"/>
</dbReference>
<keyword evidence="4 5" id="KW-0408">Iron</keyword>
<dbReference type="Proteomes" id="UP001605036">
    <property type="component" value="Unassembled WGS sequence"/>
</dbReference>
<evidence type="ECO:0000256" key="7">
    <source>
        <dbReference type="SAM" id="Phobius"/>
    </source>
</evidence>
<comment type="similarity">
    <text evidence="1 6">Belongs to the cytochrome P450 family.</text>
</comment>
<dbReference type="PRINTS" id="PR00385">
    <property type="entry name" value="P450"/>
</dbReference>
<keyword evidence="9" id="KW-1185">Reference proteome</keyword>
<keyword evidence="5 6" id="KW-0349">Heme</keyword>
<evidence type="ECO:0000256" key="2">
    <source>
        <dbReference type="ARBA" id="ARBA00022723"/>
    </source>
</evidence>
<proteinExistence type="inferred from homology"/>
<keyword evidence="7" id="KW-0472">Membrane</keyword>
<evidence type="ECO:0000313" key="9">
    <source>
        <dbReference type="Proteomes" id="UP001605036"/>
    </source>
</evidence>
<keyword evidence="2 5" id="KW-0479">Metal-binding</keyword>
<evidence type="ECO:0000256" key="4">
    <source>
        <dbReference type="ARBA" id="ARBA00023004"/>
    </source>
</evidence>
<dbReference type="PRINTS" id="PR00463">
    <property type="entry name" value="EP450I"/>
</dbReference>
<feature type="transmembrane region" description="Helical" evidence="7">
    <location>
        <begin position="18"/>
        <end position="36"/>
    </location>
</feature>
<gene>
    <name evidence="8" type="ORF">R1flu_002964</name>
</gene>
<comment type="caution">
    <text evidence="8">The sequence shown here is derived from an EMBL/GenBank/DDBJ whole genome shotgun (WGS) entry which is preliminary data.</text>
</comment>
<dbReference type="EMBL" id="JBHFFA010000006">
    <property type="protein sequence ID" value="KAL2622759.1"/>
    <property type="molecule type" value="Genomic_DNA"/>
</dbReference>
<dbReference type="PANTHER" id="PTHR47944">
    <property type="entry name" value="CYTOCHROME P450 98A9"/>
    <property type="match status" value="1"/>
</dbReference>
<evidence type="ECO:0000313" key="8">
    <source>
        <dbReference type="EMBL" id="KAL2622759.1"/>
    </source>
</evidence>
<accession>A0ABD1YBE3</accession>
<sequence>MVLEEQHSRSTWRLQPNLTLVGGLVILLLLIIFKWRNSRIRLPPGPRGWPVVGCLLLLGRLPHQTFALLAKKYGPLMFMKVGSMSLVIVSSPKVAEEVLKTHNKIWTSRYATTAVKIMNYGGKDLAFTEYGPRWRYARRLFLTELVTAKRFSFFQNTRKEEILRGVAEAINVSCGGTKPVRMDLILSKVATNTVLRMLMNEGNLSDEASAIKNSADFQQTFKEVFKLSGLVYLGDFIPWLDPLDPKGLKKRMHALSKRHDEFLQRILDDHKLKLEAAERNQAQDSSAAGHDESMQDMVYTLLTRPRDDGQHLSDPEIKGIMRNVILAGTDTNSATAEWALSELLRNPRILQKAQAEMDSVVGRERFVEEADLPHLPELNAICKETFRLHPAAPLISRVSAEYCEVHGYRIPAKTRLFVNIYAIQRDPEVYDRPTEFYPERFVGSGKDVHGVDFDLLPFGSGARKCPGKGLALLLVHFIIALFVQSCELSLPGNLRPEELDVEETPGAICPRLNPLQVVVVPRLPEYVMREVIPIEPNST</sequence>
<evidence type="ECO:0000256" key="6">
    <source>
        <dbReference type="RuleBase" id="RU000461"/>
    </source>
</evidence>
<dbReference type="InterPro" id="IPR002401">
    <property type="entry name" value="Cyt_P450_E_grp-I"/>
</dbReference>
<evidence type="ECO:0008006" key="10">
    <source>
        <dbReference type="Google" id="ProtNLM"/>
    </source>
</evidence>
<keyword evidence="7" id="KW-1133">Transmembrane helix</keyword>
<evidence type="ECO:0000256" key="3">
    <source>
        <dbReference type="ARBA" id="ARBA00023002"/>
    </source>
</evidence>
<feature type="binding site" description="axial binding residue" evidence="5">
    <location>
        <position position="465"/>
    </location>
    <ligand>
        <name>heme</name>
        <dbReference type="ChEBI" id="CHEBI:30413"/>
    </ligand>
    <ligandPart>
        <name>Fe</name>
        <dbReference type="ChEBI" id="CHEBI:18248"/>
    </ligandPart>
</feature>
<dbReference type="InterPro" id="IPR017972">
    <property type="entry name" value="Cyt_P450_CS"/>
</dbReference>